<dbReference type="EMBL" id="CP023976">
    <property type="protein sequence ID" value="ATM24719.1"/>
    <property type="molecule type" value="Genomic_DNA"/>
</dbReference>
<dbReference type="AlphaFoldDB" id="A0A291W570"/>
<dbReference type="GO" id="GO:0008170">
    <property type="term" value="F:N-methyltransferase activity"/>
    <property type="evidence" value="ECO:0007669"/>
    <property type="project" value="InterPro"/>
</dbReference>
<keyword evidence="2" id="KW-0614">Plasmid</keyword>
<gene>
    <name evidence="2" type="ORF">SMD44_p10220</name>
</gene>
<name>A0A291W570_9ACTN</name>
<proteinExistence type="predicted"/>
<sequence length="293" mass="31862">MTSTTKHVDDPAPRPDLTWLPSARARRAFLPEDPQEHARRLISTVVALWPSGSALEVPLGTTAALALLPAVDAEAPEHAHDLAALSPADLVRVLRQMWAQLWLEQPYLVERAHVLWRWLADPPRQTAVSVTDLTHHLLRAGLLEYGADPERYLATDLLGRLMQQLSSRGEKDSRGAFHTPDVVTDHMVEYFADDLPAGTVFGEAAAGSGAMWRAQARLLHRTGRDPAQFRWVGAEIDPLAAAVLGANSVLWRLGSDVLIACSDALAGDSGLAQAQRERAAATAHRDTAITQEG</sequence>
<protein>
    <recommendedName>
        <fullName evidence="1">DNA methylase adenine-specific domain-containing protein</fullName>
    </recommendedName>
</protein>
<organism evidence="2 3">
    <name type="scientific">Streptomyces alboflavus</name>
    <dbReference type="NCBI Taxonomy" id="67267"/>
    <lineage>
        <taxon>Bacteria</taxon>
        <taxon>Bacillati</taxon>
        <taxon>Actinomycetota</taxon>
        <taxon>Actinomycetes</taxon>
        <taxon>Kitasatosporales</taxon>
        <taxon>Streptomycetaceae</taxon>
        <taxon>Streptomyces</taxon>
    </lineage>
</organism>
<dbReference type="SUPFAM" id="SSF53335">
    <property type="entry name" value="S-adenosyl-L-methionine-dependent methyltransferases"/>
    <property type="match status" value="1"/>
</dbReference>
<reference evidence="2 3" key="1">
    <citation type="submission" date="2017-10" db="EMBL/GenBank/DDBJ databases">
        <title>Streptomyces alboflavus Genome sequencing and assembly.</title>
        <authorList>
            <person name="Wang Y."/>
            <person name="Du B."/>
            <person name="Ding Y."/>
            <person name="Liu H."/>
            <person name="Hou Q."/>
            <person name="Liu K."/>
            <person name="Wang C."/>
            <person name="Yao L."/>
        </authorList>
    </citation>
    <scope>NUCLEOTIDE SEQUENCE [LARGE SCALE GENOMIC DNA]</scope>
    <source>
        <strain evidence="2 3">MDJK44</strain>
        <plasmid evidence="3">Plasmid pmdjk44.1</plasmid>
    </source>
</reference>
<dbReference type="Proteomes" id="UP000195880">
    <property type="component" value="Plasmid pMDJK44.1"/>
</dbReference>
<dbReference type="InterPro" id="IPR003356">
    <property type="entry name" value="DNA_methylase_A-5"/>
</dbReference>
<dbReference type="GO" id="GO:0003677">
    <property type="term" value="F:DNA binding"/>
    <property type="evidence" value="ECO:0007669"/>
    <property type="project" value="InterPro"/>
</dbReference>
<accession>A0A291W570</accession>
<evidence type="ECO:0000313" key="2">
    <source>
        <dbReference type="EMBL" id="ATM24719.1"/>
    </source>
</evidence>
<keyword evidence="3" id="KW-1185">Reference proteome</keyword>
<evidence type="ECO:0000313" key="3">
    <source>
        <dbReference type="Proteomes" id="UP000195880"/>
    </source>
</evidence>
<dbReference type="InterPro" id="IPR029063">
    <property type="entry name" value="SAM-dependent_MTases_sf"/>
</dbReference>
<dbReference type="Gene3D" id="3.40.50.150">
    <property type="entry name" value="Vaccinia Virus protein VP39"/>
    <property type="match status" value="1"/>
</dbReference>
<dbReference type="RefSeq" id="WP_100112532.1">
    <property type="nucleotide sequence ID" value="NZ_CP023976.1"/>
</dbReference>
<evidence type="ECO:0000259" key="1">
    <source>
        <dbReference type="Pfam" id="PF02384"/>
    </source>
</evidence>
<geneLocation type="plasmid" evidence="3">
    <name>pmdjk44.1</name>
</geneLocation>
<feature type="domain" description="DNA methylase adenine-specific" evidence="1">
    <location>
        <begin position="161"/>
        <end position="268"/>
    </location>
</feature>
<dbReference type="KEGG" id="salf:SMD44_p10220"/>
<dbReference type="OrthoDB" id="3618637at2"/>
<dbReference type="Pfam" id="PF02384">
    <property type="entry name" value="N6_Mtase"/>
    <property type="match status" value="1"/>
</dbReference>